<feature type="region of interest" description="Disordered" evidence="1">
    <location>
        <begin position="16"/>
        <end position="38"/>
    </location>
</feature>
<sequence>MLATRPLLKAAEKASGTAARAISAKEAPSVTPAKESTTETMMPWNGWFSSFLKDKIGAERYDKLRRSVLYMPDDIHDLNQVPNPSTKVPLTEDGKETAQFRYPSPGSAEPVKVPINDKGTRYEDPFVTSHFTQDTARRHRDPAFPNPEAEKLRLELLPQDDPRVIEAKEKFAEGPKSSPGNKGMFATGKSDFDPEGLRATMSANHEALNKSLDANLPNHLPTPEWWDRQDEIIAWHEERGLPVPLGAPGHITIPREGRIARW</sequence>
<dbReference type="AlphaFoldDB" id="A0A7R9WHZ7"/>
<dbReference type="EMBL" id="HBED01046262">
    <property type="protein sequence ID" value="CAD8324875.1"/>
    <property type="molecule type" value="Transcribed_RNA"/>
</dbReference>
<proteinExistence type="predicted"/>
<protein>
    <submittedName>
        <fullName evidence="2">Uncharacterized protein</fullName>
    </submittedName>
</protein>
<reference evidence="2" key="1">
    <citation type="submission" date="2021-01" db="EMBL/GenBank/DDBJ databases">
        <authorList>
            <person name="Corre E."/>
            <person name="Pelletier E."/>
            <person name="Niang G."/>
            <person name="Scheremetjew M."/>
            <person name="Finn R."/>
            <person name="Kale V."/>
            <person name="Holt S."/>
            <person name="Cochrane G."/>
            <person name="Meng A."/>
            <person name="Brown T."/>
            <person name="Cohen L."/>
        </authorList>
    </citation>
    <scope>NUCLEOTIDE SEQUENCE</scope>
    <source>
        <strain evidence="2">CCMP147</strain>
    </source>
</reference>
<name>A0A7R9WHZ7_9STRA</name>
<accession>A0A7R9WHZ7</accession>
<gene>
    <name evidence="2" type="ORF">TDUB1175_LOCUS23295</name>
</gene>
<evidence type="ECO:0000313" key="2">
    <source>
        <dbReference type="EMBL" id="CAD8324875.1"/>
    </source>
</evidence>
<organism evidence="2">
    <name type="scientific">Pseudictyota dubia</name>
    <dbReference type="NCBI Taxonomy" id="2749911"/>
    <lineage>
        <taxon>Eukaryota</taxon>
        <taxon>Sar</taxon>
        <taxon>Stramenopiles</taxon>
        <taxon>Ochrophyta</taxon>
        <taxon>Bacillariophyta</taxon>
        <taxon>Mediophyceae</taxon>
        <taxon>Biddulphiophycidae</taxon>
        <taxon>Eupodiscales</taxon>
        <taxon>Odontellaceae</taxon>
        <taxon>Pseudictyota</taxon>
    </lineage>
</organism>
<evidence type="ECO:0000256" key="1">
    <source>
        <dbReference type="SAM" id="MobiDB-lite"/>
    </source>
</evidence>